<evidence type="ECO:0000313" key="1">
    <source>
        <dbReference type="EMBL" id="NXS80348.1"/>
    </source>
</evidence>
<comment type="caution">
    <text evidence="1">The sequence shown here is derived from an EMBL/GenBank/DDBJ whole genome shotgun (WGS) entry which is preliminary data.</text>
</comment>
<dbReference type="Proteomes" id="UP000545329">
    <property type="component" value="Unassembled WGS sequence"/>
</dbReference>
<keyword evidence="2" id="KW-1185">Reference proteome</keyword>
<feature type="non-terminal residue" evidence="1">
    <location>
        <position position="1"/>
    </location>
</feature>
<organism evidence="1 2">
    <name type="scientific">Erpornis zantholeuca</name>
    <dbReference type="NCBI Taxonomy" id="1112836"/>
    <lineage>
        <taxon>Eukaryota</taxon>
        <taxon>Metazoa</taxon>
        <taxon>Chordata</taxon>
        <taxon>Craniata</taxon>
        <taxon>Vertebrata</taxon>
        <taxon>Euteleostomi</taxon>
        <taxon>Archelosauria</taxon>
        <taxon>Archosauria</taxon>
        <taxon>Dinosauria</taxon>
        <taxon>Saurischia</taxon>
        <taxon>Theropoda</taxon>
        <taxon>Coelurosauria</taxon>
        <taxon>Aves</taxon>
        <taxon>Neognathae</taxon>
        <taxon>Neoaves</taxon>
        <taxon>Telluraves</taxon>
        <taxon>Australaves</taxon>
        <taxon>Passeriformes</taxon>
        <taxon>Sylvioidea</taxon>
        <taxon>Timaliidae</taxon>
        <taxon>Erpornis</taxon>
    </lineage>
</organism>
<dbReference type="PANTHER" id="PTHR42757:SF44">
    <property type="entry name" value="COILED-COIL DOMAIN-CONTAINING PROTEIN 141"/>
    <property type="match status" value="1"/>
</dbReference>
<reference evidence="1 2" key="1">
    <citation type="submission" date="2019-09" db="EMBL/GenBank/DDBJ databases">
        <title>Bird 10,000 Genomes (B10K) Project - Family phase.</title>
        <authorList>
            <person name="Zhang G."/>
        </authorList>
    </citation>
    <scope>NUCLEOTIDE SEQUENCE [LARGE SCALE GENOMIC DNA]</scope>
    <source>
        <strain evidence="1">B10K-DU-002-58</strain>
        <tissue evidence="1">Muscle</tissue>
    </source>
</reference>
<dbReference type="AlphaFoldDB" id="A0A7L2XES2"/>
<dbReference type="PANTHER" id="PTHR42757">
    <property type="entry name" value="IGLON FAMILY OF IMMUNOGLOBULIN SUPERFAMILY-RELATED"/>
    <property type="match status" value="1"/>
</dbReference>
<dbReference type="EMBL" id="VZTN01009186">
    <property type="protein sequence ID" value="NXS80348.1"/>
    <property type="molecule type" value="Genomic_DNA"/>
</dbReference>
<protein>
    <submittedName>
        <fullName evidence="1">CC141 protein</fullName>
    </submittedName>
</protein>
<feature type="non-terminal residue" evidence="1">
    <location>
        <position position="189"/>
    </location>
</feature>
<proteinExistence type="predicted"/>
<evidence type="ECO:0000313" key="2">
    <source>
        <dbReference type="Proteomes" id="UP000545329"/>
    </source>
</evidence>
<accession>A0A7L2XES2</accession>
<dbReference type="OrthoDB" id="9333799at2759"/>
<gene>
    <name evidence="1" type="primary">Ccdc141_1</name>
    <name evidence="1" type="ORF">ERPZAN_R13913</name>
</gene>
<dbReference type="Gene3D" id="1.20.58.60">
    <property type="match status" value="1"/>
</dbReference>
<dbReference type="SUPFAM" id="SSF46966">
    <property type="entry name" value="Spectrin repeat"/>
    <property type="match status" value="1"/>
</dbReference>
<sequence length="189" mass="22157">QALEDKVWDLLQEADKVAEENKEKSQVYDAMAETLGDAWDALIIMLEKRQALLELTSVFFENALEFAVKIDQVEDFLKNAQEFDNIDSLRELLLQQEHHTKGKDYRKKSFAVLNKSQDLTQFIEEFKCEGPNANPELIQGAHSSCLKIDNLLEMLQDRRRQLDKFLRHQRQGLEQVLQICLWHQQENQV</sequence>
<name>A0A7L2XES2_9PASS</name>
<dbReference type="InterPro" id="IPR050876">
    <property type="entry name" value="IgLON_domain"/>
</dbReference>